<keyword evidence="3" id="KW-0804">Transcription</keyword>
<evidence type="ECO:0000256" key="3">
    <source>
        <dbReference type="ARBA" id="ARBA00023163"/>
    </source>
</evidence>
<protein>
    <submittedName>
        <fullName evidence="5">Sugar-binding domain protein</fullName>
    </submittedName>
</protein>
<dbReference type="EMBL" id="ACIL03000007">
    <property type="protein sequence ID" value="ESL03963.1"/>
    <property type="molecule type" value="Genomic_DNA"/>
</dbReference>
<dbReference type="CDD" id="cd19974">
    <property type="entry name" value="PBP1_LacI-like"/>
    <property type="match status" value="1"/>
</dbReference>
<accession>V2Y4S2</accession>
<dbReference type="SMART" id="SM00354">
    <property type="entry name" value="HTH_LACI"/>
    <property type="match status" value="1"/>
</dbReference>
<dbReference type="PANTHER" id="PTHR30146">
    <property type="entry name" value="LACI-RELATED TRANSCRIPTIONAL REPRESSOR"/>
    <property type="match status" value="1"/>
</dbReference>
<dbReference type="SUPFAM" id="SSF47413">
    <property type="entry name" value="lambda repressor-like DNA-binding domains"/>
    <property type="match status" value="1"/>
</dbReference>
<dbReference type="GO" id="GO:0003700">
    <property type="term" value="F:DNA-binding transcription factor activity"/>
    <property type="evidence" value="ECO:0007669"/>
    <property type="project" value="TreeGrafter"/>
</dbReference>
<gene>
    <name evidence="5" type="ORF">GCWU0000282_001131</name>
</gene>
<dbReference type="STRING" id="592026.GCWU0000282_001131"/>
<proteinExistence type="predicted"/>
<keyword evidence="2" id="KW-0238">DNA-binding</keyword>
<dbReference type="AlphaFoldDB" id="V2Y4S2"/>
<evidence type="ECO:0000256" key="2">
    <source>
        <dbReference type="ARBA" id="ARBA00023125"/>
    </source>
</evidence>
<dbReference type="PANTHER" id="PTHR30146:SF109">
    <property type="entry name" value="HTH-TYPE TRANSCRIPTIONAL REGULATOR GALS"/>
    <property type="match status" value="1"/>
</dbReference>
<reference evidence="5 6" key="1">
    <citation type="submission" date="2013-06" db="EMBL/GenBank/DDBJ databases">
        <authorList>
            <person name="Weinstock G."/>
            <person name="Sodergren E."/>
            <person name="Clifton S."/>
            <person name="Fulton L."/>
            <person name="Fulton B."/>
            <person name="Courtney L."/>
            <person name="Fronick C."/>
            <person name="Harrison M."/>
            <person name="Strong C."/>
            <person name="Farmer C."/>
            <person name="Delahaunty K."/>
            <person name="Markovic C."/>
            <person name="Hall O."/>
            <person name="Minx P."/>
            <person name="Tomlinson C."/>
            <person name="Mitreva M."/>
            <person name="Nelson J."/>
            <person name="Hou S."/>
            <person name="Wollam A."/>
            <person name="Pepin K.H."/>
            <person name="Johnson M."/>
            <person name="Bhonagiri V."/>
            <person name="Nash W.E."/>
            <person name="Warren W."/>
            <person name="Chinwalla A."/>
            <person name="Mardis E.R."/>
            <person name="Wilson R.K."/>
        </authorList>
    </citation>
    <scope>NUCLEOTIDE SEQUENCE [LARGE SCALE GENOMIC DNA]</scope>
    <source>
        <strain evidence="5 6">ATCC 51271</strain>
    </source>
</reference>
<dbReference type="eggNOG" id="COG1609">
    <property type="taxonomic scope" value="Bacteria"/>
</dbReference>
<name>V2Y4S2_9FIRM</name>
<keyword evidence="6" id="KW-1185">Reference proteome</keyword>
<comment type="caution">
    <text evidence="5">The sequence shown here is derived from an EMBL/GenBank/DDBJ whole genome shotgun (WGS) entry which is preliminary data.</text>
</comment>
<evidence type="ECO:0000256" key="1">
    <source>
        <dbReference type="ARBA" id="ARBA00023015"/>
    </source>
</evidence>
<dbReference type="Proteomes" id="UP000018227">
    <property type="component" value="Unassembled WGS sequence"/>
</dbReference>
<dbReference type="InterPro" id="IPR046335">
    <property type="entry name" value="LacI/GalR-like_sensor"/>
</dbReference>
<dbReference type="Gene3D" id="1.10.260.40">
    <property type="entry name" value="lambda repressor-like DNA-binding domains"/>
    <property type="match status" value="1"/>
</dbReference>
<dbReference type="Gene3D" id="3.40.50.2300">
    <property type="match status" value="2"/>
</dbReference>
<keyword evidence="1" id="KW-0805">Transcription regulation</keyword>
<dbReference type="InterPro" id="IPR000843">
    <property type="entry name" value="HTH_LacI"/>
</dbReference>
<dbReference type="RefSeq" id="WP_023354012.1">
    <property type="nucleotide sequence ID" value="NZ_KI535367.1"/>
</dbReference>
<dbReference type="GO" id="GO:0000976">
    <property type="term" value="F:transcription cis-regulatory region binding"/>
    <property type="evidence" value="ECO:0007669"/>
    <property type="project" value="TreeGrafter"/>
</dbReference>
<feature type="domain" description="HTH lacI-type" evidence="4">
    <location>
        <begin position="4"/>
        <end position="47"/>
    </location>
</feature>
<dbReference type="InterPro" id="IPR028082">
    <property type="entry name" value="Peripla_BP_I"/>
</dbReference>
<sequence length="345" mass="38376">MKCTIQNIADHLGLSRNTVSKALKGNAEVSENTRDLVTKTAQKMGYKNLGLTGTNLPSSESSSNGTILFLTKTYAPDSEFWTTVLRGIESVLSDAHYHLTISIMSDSELKQLNFPKIISDPFVKGIILVEICDKVICNALAGFHLPVVSVDMPNVPFEELNGIDVVTMENKKHLKYLTEQLIKKGTKRFGFIGDLHSPNAGRGFQERYDALCESLSAHQLSLDIESCMLYETQEDFRNFQTIVQKIQAMSSLPDVFVCGNDWTAVQLIYALQFLGFRIPKDVSVIGFDNIPAASRISPALTTISTPKKYLGIAAAKQILERIQFPDSPHVFCEYETELIIRDSTI</sequence>
<dbReference type="Pfam" id="PF13377">
    <property type="entry name" value="Peripla_BP_3"/>
    <property type="match status" value="1"/>
</dbReference>
<dbReference type="InterPro" id="IPR010982">
    <property type="entry name" value="Lambda_DNA-bd_dom_sf"/>
</dbReference>
<evidence type="ECO:0000313" key="6">
    <source>
        <dbReference type="Proteomes" id="UP000018227"/>
    </source>
</evidence>
<evidence type="ECO:0000259" key="4">
    <source>
        <dbReference type="PROSITE" id="PS50932"/>
    </source>
</evidence>
<dbReference type="HOGENOM" id="CLU_037628_6_2_9"/>
<dbReference type="CDD" id="cd01392">
    <property type="entry name" value="HTH_LacI"/>
    <property type="match status" value="1"/>
</dbReference>
<dbReference type="SUPFAM" id="SSF53822">
    <property type="entry name" value="Periplasmic binding protein-like I"/>
    <property type="match status" value="1"/>
</dbReference>
<organism evidence="5 6">
    <name type="scientific">Catonella morbi ATCC 51271</name>
    <dbReference type="NCBI Taxonomy" id="592026"/>
    <lineage>
        <taxon>Bacteria</taxon>
        <taxon>Bacillati</taxon>
        <taxon>Bacillota</taxon>
        <taxon>Clostridia</taxon>
        <taxon>Lachnospirales</taxon>
        <taxon>Lachnospiraceae</taxon>
        <taxon>Catonella</taxon>
    </lineage>
</organism>
<dbReference type="PROSITE" id="PS50932">
    <property type="entry name" value="HTH_LACI_2"/>
    <property type="match status" value="1"/>
</dbReference>
<dbReference type="Pfam" id="PF00356">
    <property type="entry name" value="LacI"/>
    <property type="match status" value="1"/>
</dbReference>
<dbReference type="OrthoDB" id="43195at2"/>
<evidence type="ECO:0000313" key="5">
    <source>
        <dbReference type="EMBL" id="ESL03963.1"/>
    </source>
</evidence>